<accession>A0ABS6EYU6</accession>
<dbReference type="NCBIfam" id="NF005559">
    <property type="entry name" value="PRK07231.1"/>
    <property type="match status" value="1"/>
</dbReference>
<dbReference type="Pfam" id="PF13561">
    <property type="entry name" value="adh_short_C2"/>
    <property type="match status" value="1"/>
</dbReference>
<dbReference type="PANTHER" id="PTHR42879">
    <property type="entry name" value="3-OXOACYL-(ACYL-CARRIER-PROTEIN) REDUCTASE"/>
    <property type="match status" value="1"/>
</dbReference>
<sequence>MGKLTGKVAVITGASKGIGKSIAKKLALEGAAVVINYKNDDVSATEVVQEIKQTGGYAIKYKADISKYNEAKKLIEDTVNAFAKVDILINNAGISKIGLFTDMEEGDWDSLIDTNLKGIFNTCHNVANYMLNQKSGSIINISSIWGNVGASCEVIYSASKGGVNSFTKALAKELAPSHIRVNAISPGVIKTTMNSWLTEEEIISLKEEIPMGEFGEQEDVANLACFLCNDDSKYLTGQIITVDGGLI</sequence>
<reference evidence="2 3" key="1">
    <citation type="submission" date="2021-06" db="EMBL/GenBank/DDBJ databases">
        <authorList>
            <person name="Sun Q."/>
            <person name="Li D."/>
        </authorList>
    </citation>
    <scope>NUCLEOTIDE SEQUENCE [LARGE SCALE GENOMIC DNA]</scope>
    <source>
        <strain evidence="2 3">MSJ-4</strain>
    </source>
</reference>
<dbReference type="PANTHER" id="PTHR42879:SF2">
    <property type="entry name" value="3-OXOACYL-[ACYL-CARRIER-PROTEIN] REDUCTASE FABG"/>
    <property type="match status" value="1"/>
</dbReference>
<dbReference type="InterPro" id="IPR020904">
    <property type="entry name" value="Sc_DH/Rdtase_CS"/>
</dbReference>
<dbReference type="RefSeq" id="WP_216455732.1">
    <property type="nucleotide sequence ID" value="NZ_JAHLQL010000001.1"/>
</dbReference>
<comment type="similarity">
    <text evidence="1">Belongs to the short-chain dehydrogenases/reductases (SDR) family.</text>
</comment>
<dbReference type="Proteomes" id="UP000736583">
    <property type="component" value="Unassembled WGS sequence"/>
</dbReference>
<proteinExistence type="inferred from homology"/>
<protein>
    <submittedName>
        <fullName evidence="2">SDR family oxidoreductase</fullName>
    </submittedName>
</protein>
<dbReference type="EMBL" id="JAHLQL010000001">
    <property type="protein sequence ID" value="MBU5590573.1"/>
    <property type="molecule type" value="Genomic_DNA"/>
</dbReference>
<dbReference type="InterPro" id="IPR002347">
    <property type="entry name" value="SDR_fam"/>
</dbReference>
<dbReference type="InterPro" id="IPR050259">
    <property type="entry name" value="SDR"/>
</dbReference>
<dbReference type="NCBIfam" id="NF009466">
    <property type="entry name" value="PRK12826.1-2"/>
    <property type="match status" value="1"/>
</dbReference>
<gene>
    <name evidence="2" type="ORF">KQI89_02235</name>
</gene>
<dbReference type="NCBIfam" id="NF047420">
    <property type="entry name" value="EF_P_mod_YmfI"/>
    <property type="match status" value="1"/>
</dbReference>
<organism evidence="2 3">
    <name type="scientific">Clostridium simiarum</name>
    <dbReference type="NCBI Taxonomy" id="2841506"/>
    <lineage>
        <taxon>Bacteria</taxon>
        <taxon>Bacillati</taxon>
        <taxon>Bacillota</taxon>
        <taxon>Clostridia</taxon>
        <taxon>Eubacteriales</taxon>
        <taxon>Clostridiaceae</taxon>
        <taxon>Clostridium</taxon>
    </lineage>
</organism>
<evidence type="ECO:0000313" key="2">
    <source>
        <dbReference type="EMBL" id="MBU5590573.1"/>
    </source>
</evidence>
<comment type="caution">
    <text evidence="2">The sequence shown here is derived from an EMBL/GenBank/DDBJ whole genome shotgun (WGS) entry which is preliminary data.</text>
</comment>
<name>A0ABS6EYU6_9CLOT</name>
<keyword evidence="3" id="KW-1185">Reference proteome</keyword>
<evidence type="ECO:0000256" key="1">
    <source>
        <dbReference type="ARBA" id="ARBA00006484"/>
    </source>
</evidence>
<dbReference type="PROSITE" id="PS00061">
    <property type="entry name" value="ADH_SHORT"/>
    <property type="match status" value="1"/>
</dbReference>
<evidence type="ECO:0000313" key="3">
    <source>
        <dbReference type="Proteomes" id="UP000736583"/>
    </source>
</evidence>